<reference evidence="4 5" key="1">
    <citation type="submission" date="2017-02" db="EMBL/GenBank/DDBJ databases">
        <authorList>
            <person name="Peterson S.W."/>
        </authorList>
    </citation>
    <scope>NUCLEOTIDE SEQUENCE [LARGE SCALE GENOMIC DNA]</scope>
    <source>
        <strain evidence="4 5">ATCC 49788</strain>
    </source>
</reference>
<keyword evidence="2" id="KW-0732">Signal</keyword>
<dbReference type="SUPFAM" id="SSF142877">
    <property type="entry name" value="EndoU-like"/>
    <property type="match status" value="1"/>
</dbReference>
<dbReference type="GO" id="GO:0004540">
    <property type="term" value="F:RNA nuclease activity"/>
    <property type="evidence" value="ECO:0007669"/>
    <property type="project" value="UniProtKB-ARBA"/>
</dbReference>
<evidence type="ECO:0000259" key="3">
    <source>
        <dbReference type="Pfam" id="PF14436"/>
    </source>
</evidence>
<dbReference type="EMBL" id="FUYB01000015">
    <property type="protein sequence ID" value="SKA86921.1"/>
    <property type="molecule type" value="Genomic_DNA"/>
</dbReference>
<dbReference type="Proteomes" id="UP000190460">
    <property type="component" value="Unassembled WGS sequence"/>
</dbReference>
<dbReference type="GO" id="GO:0004519">
    <property type="term" value="F:endonuclease activity"/>
    <property type="evidence" value="ECO:0007669"/>
    <property type="project" value="InterPro"/>
</dbReference>
<proteinExistence type="predicted"/>
<dbReference type="InterPro" id="IPR037227">
    <property type="entry name" value="EndoU-like"/>
</dbReference>
<organism evidence="4 5">
    <name type="scientific">Thiothrix eikelboomii</name>
    <dbReference type="NCBI Taxonomy" id="92487"/>
    <lineage>
        <taxon>Bacteria</taxon>
        <taxon>Pseudomonadati</taxon>
        <taxon>Pseudomonadota</taxon>
        <taxon>Gammaproteobacteria</taxon>
        <taxon>Thiotrichales</taxon>
        <taxon>Thiotrichaceae</taxon>
        <taxon>Thiothrix</taxon>
    </lineage>
</organism>
<keyword evidence="1" id="KW-0378">Hydrolase</keyword>
<dbReference type="AlphaFoldDB" id="A0A1T4XD67"/>
<dbReference type="GO" id="GO:0016787">
    <property type="term" value="F:hydrolase activity"/>
    <property type="evidence" value="ECO:0007669"/>
    <property type="project" value="UniProtKB-KW"/>
</dbReference>
<evidence type="ECO:0000313" key="4">
    <source>
        <dbReference type="EMBL" id="SKA86921.1"/>
    </source>
</evidence>
<evidence type="ECO:0000256" key="1">
    <source>
        <dbReference type="ARBA" id="ARBA00022801"/>
    </source>
</evidence>
<evidence type="ECO:0000256" key="2">
    <source>
        <dbReference type="SAM" id="SignalP"/>
    </source>
</evidence>
<dbReference type="Pfam" id="PF14436">
    <property type="entry name" value="EndoU_bacteria"/>
    <property type="match status" value="1"/>
</dbReference>
<feature type="signal peptide" evidence="2">
    <location>
        <begin position="1"/>
        <end position="21"/>
    </location>
</feature>
<gene>
    <name evidence="4" type="ORF">SAMN02745130_02757</name>
</gene>
<feature type="chain" id="PRO_5010582847" evidence="2">
    <location>
        <begin position="22"/>
        <end position="356"/>
    </location>
</feature>
<dbReference type="RefSeq" id="WP_159448641.1">
    <property type="nucleotide sequence ID" value="NZ_FUYB01000015.1"/>
</dbReference>
<dbReference type="STRING" id="92487.SAMN02745130_02757"/>
<sequence length="356" mass="38879">MKLFQIGLGLTTYLLASSALAQVYFSQANEFILDRACDAVTSIKKQSNLSTLAAGQTFPALGTNREPNPTHAYLQIGADKKWVELSCGHYRTAPTEPTALQPRPVTAPANTCLPFFDDSNNPVRLKNGLADITPPAPRLEAFGQALTTACGAAGNKVSPEAFQQLLRNHPEVLARIKAFTQDKVFANRPAKTTTEAYLQDLTEAWFAVHAFDHIFCGEPEANGPIGGLHYVGRYLQLQTTGEACRMDNLRQNEVVPDVLYSMGVIMQFGQYTARSSIKGYGLTLTAEDLLKVVTRSFAENPTDSRDKTTACLLPLEDDGYQFTAVFARRSTGIRTFYPDASPSPTDPTCKQGISLN</sequence>
<protein>
    <submittedName>
        <fullName evidence="4">EndoU nuclease</fullName>
    </submittedName>
</protein>
<keyword evidence="5" id="KW-1185">Reference proteome</keyword>
<accession>A0A1T4XD67</accession>
<dbReference type="InterPro" id="IPR029501">
    <property type="entry name" value="EndoU_bac"/>
</dbReference>
<feature type="domain" description="Bacterial EndoU nuclease" evidence="3">
    <location>
        <begin position="209"/>
        <end position="340"/>
    </location>
</feature>
<dbReference type="OrthoDB" id="570830at2"/>
<evidence type="ECO:0000313" key="5">
    <source>
        <dbReference type="Proteomes" id="UP000190460"/>
    </source>
</evidence>
<name>A0A1T4XD67_9GAMM</name>